<dbReference type="Proteomes" id="UP000701801">
    <property type="component" value="Unassembled WGS sequence"/>
</dbReference>
<feature type="region of interest" description="Disordered" evidence="1">
    <location>
        <begin position="1"/>
        <end position="108"/>
    </location>
</feature>
<dbReference type="AlphaFoldDB" id="A0A9N9LW81"/>
<name>A0A9N9LW81_9HELO</name>
<comment type="caution">
    <text evidence="2">The sequence shown here is derived from an EMBL/GenBank/DDBJ whole genome shotgun (WGS) entry which is preliminary data.</text>
</comment>
<organism evidence="2 3">
    <name type="scientific">Hymenoscyphus albidus</name>
    <dbReference type="NCBI Taxonomy" id="595503"/>
    <lineage>
        <taxon>Eukaryota</taxon>
        <taxon>Fungi</taxon>
        <taxon>Dikarya</taxon>
        <taxon>Ascomycota</taxon>
        <taxon>Pezizomycotina</taxon>
        <taxon>Leotiomycetes</taxon>
        <taxon>Helotiales</taxon>
        <taxon>Helotiaceae</taxon>
        <taxon>Hymenoscyphus</taxon>
    </lineage>
</organism>
<evidence type="ECO:0000313" key="2">
    <source>
        <dbReference type="EMBL" id="CAG8979584.1"/>
    </source>
</evidence>
<proteinExistence type="predicted"/>
<evidence type="ECO:0000256" key="1">
    <source>
        <dbReference type="SAM" id="MobiDB-lite"/>
    </source>
</evidence>
<keyword evidence="3" id="KW-1185">Reference proteome</keyword>
<feature type="compositionally biased region" description="Polar residues" evidence="1">
    <location>
        <begin position="62"/>
        <end position="72"/>
    </location>
</feature>
<protein>
    <submittedName>
        <fullName evidence="2">Uncharacterized protein</fullName>
    </submittedName>
</protein>
<feature type="compositionally biased region" description="Basic and acidic residues" evidence="1">
    <location>
        <begin position="48"/>
        <end position="58"/>
    </location>
</feature>
<dbReference type="OrthoDB" id="10483491at2759"/>
<gene>
    <name evidence="2" type="ORF">HYALB_00010785</name>
</gene>
<dbReference type="EMBL" id="CAJVRM010000322">
    <property type="protein sequence ID" value="CAG8979584.1"/>
    <property type="molecule type" value="Genomic_DNA"/>
</dbReference>
<feature type="compositionally biased region" description="Basic and acidic residues" evidence="1">
    <location>
        <begin position="90"/>
        <end position="103"/>
    </location>
</feature>
<accession>A0A9N9LW81</accession>
<sequence>MDRLQPSLRSLHRKTEFADIDNIDPAASASRISNDSAPMAPNGQGTAKSKDYNDDSVRQKVPLTQQQLTAQYKAQGRNIRNESVRLGGKRFRDEGLTSEKQSGEFEGQNLKGRDIEGCAEGKRVCGK</sequence>
<reference evidence="2" key="1">
    <citation type="submission" date="2021-07" db="EMBL/GenBank/DDBJ databases">
        <authorList>
            <person name="Durling M."/>
        </authorList>
    </citation>
    <scope>NUCLEOTIDE SEQUENCE</scope>
</reference>
<evidence type="ECO:0000313" key="3">
    <source>
        <dbReference type="Proteomes" id="UP000701801"/>
    </source>
</evidence>